<reference evidence="3 4" key="1">
    <citation type="journal article" date="2003" name="Proc. Natl. Acad. Sci. U.S.A.">
        <title>The complete genome sequence of the carcinogenic bacterium Helicobacter hepaticus.</title>
        <authorList>
            <person name="Suerbaum S."/>
            <person name="Josenhans C."/>
            <person name="Sterzenbach T."/>
            <person name="Drescher B."/>
            <person name="Brandt P."/>
            <person name="Bell M."/>
            <person name="Droege M."/>
            <person name="Fartmann B."/>
            <person name="Fischer H.-P."/>
            <person name="Ge Z."/>
            <person name="Hoerster A."/>
            <person name="Holland R."/>
            <person name="Klein K."/>
            <person name="Koenig J."/>
            <person name="Macko L."/>
            <person name="Mendz G.L."/>
            <person name="Nyakatura G."/>
            <person name="Schauer D.B."/>
            <person name="Shen Z."/>
            <person name="Weber J."/>
            <person name="Frosch M."/>
            <person name="Fox J.G."/>
        </authorList>
    </citation>
    <scope>NUCLEOTIDE SEQUENCE [LARGE SCALE GENOMIC DNA]</scope>
    <source>
        <strain evidence="4">ATCC 51449 / 3B1</strain>
    </source>
</reference>
<dbReference type="HOGENOM" id="CLU_081493_2_0_7"/>
<sequence>MGSTELSIIQLTDILKYDNEAQLSQALCAFSCSKNKELETFIREKAIQLEKQHHTRTYLILKGNTIQAFFALAVNLLETSTLSKTLIKKLSSNHNANTQYIPCFIIGQLGKSDDSVIKGDEIMEIALSILLEIHNYLGTRFVLLDAVNVLKVIEFYERHKFVRLPASNDDKQIKMIRYFA</sequence>
<keyword evidence="4" id="KW-1185">Reference proteome</keyword>
<dbReference type="eggNOG" id="COG0456">
    <property type="taxonomic scope" value="Bacteria"/>
</dbReference>
<dbReference type="RefSeq" id="WP_011115121.1">
    <property type="nucleotide sequence ID" value="NC_004917.1"/>
</dbReference>
<dbReference type="OrthoDB" id="5327614at2"/>
<dbReference type="AlphaFoldDB" id="Q7VJG6"/>
<dbReference type="Proteomes" id="UP000002495">
    <property type="component" value="Chromosome"/>
</dbReference>
<dbReference type="PANTHER" id="PTHR36449">
    <property type="entry name" value="ACETYLTRANSFERASE-RELATED"/>
    <property type="match status" value="1"/>
</dbReference>
<name>Q7VJG6_HELHP</name>
<evidence type="ECO:0000313" key="3">
    <source>
        <dbReference type="EMBL" id="AAP76874.1"/>
    </source>
</evidence>
<dbReference type="KEGG" id="hhe:HH_0277"/>
<dbReference type="EMBL" id="AE017125">
    <property type="protein sequence ID" value="AAP76874.1"/>
    <property type="molecule type" value="Genomic_DNA"/>
</dbReference>
<evidence type="ECO:0000256" key="2">
    <source>
        <dbReference type="ARBA" id="ARBA00023315"/>
    </source>
</evidence>
<gene>
    <name evidence="3" type="ordered locus">HH_0277</name>
</gene>
<evidence type="ECO:0008006" key="5">
    <source>
        <dbReference type="Google" id="ProtNLM"/>
    </source>
</evidence>
<evidence type="ECO:0000256" key="1">
    <source>
        <dbReference type="ARBA" id="ARBA00022679"/>
    </source>
</evidence>
<keyword evidence="2" id="KW-0012">Acyltransferase</keyword>
<dbReference type="Gene3D" id="3.40.630.30">
    <property type="match status" value="1"/>
</dbReference>
<proteinExistence type="predicted"/>
<dbReference type="STRING" id="235279.HH_0277"/>
<accession>Q7VJG6</accession>
<protein>
    <recommendedName>
        <fullName evidence="5">N-acetyltransferase domain-containing protein</fullName>
    </recommendedName>
</protein>
<evidence type="ECO:0000313" key="4">
    <source>
        <dbReference type="Proteomes" id="UP000002495"/>
    </source>
</evidence>
<dbReference type="PANTHER" id="PTHR36449:SF1">
    <property type="entry name" value="ACETYLTRANSFERASE"/>
    <property type="match status" value="1"/>
</dbReference>
<keyword evidence="1" id="KW-0808">Transferase</keyword>
<dbReference type="GO" id="GO:0016746">
    <property type="term" value="F:acyltransferase activity"/>
    <property type="evidence" value="ECO:0007669"/>
    <property type="project" value="UniProtKB-KW"/>
</dbReference>
<organism evidence="3 4">
    <name type="scientific">Helicobacter hepaticus (strain ATCC 51449 / 3B1)</name>
    <dbReference type="NCBI Taxonomy" id="235279"/>
    <lineage>
        <taxon>Bacteria</taxon>
        <taxon>Pseudomonadati</taxon>
        <taxon>Campylobacterota</taxon>
        <taxon>Epsilonproteobacteria</taxon>
        <taxon>Campylobacterales</taxon>
        <taxon>Helicobacteraceae</taxon>
        <taxon>Helicobacter</taxon>
    </lineage>
</organism>